<dbReference type="PANTHER" id="PTHR24230">
    <property type="entry name" value="G-PROTEIN COUPLED RECEPTOR"/>
    <property type="match status" value="1"/>
</dbReference>
<evidence type="ECO:0000256" key="2">
    <source>
        <dbReference type="ARBA" id="ARBA00010663"/>
    </source>
</evidence>
<sequence>GCVAVISLTWVTSVTLFALMVLSRGGYYFNSTGLLACDPFFSRPSLRILSSCLFYFPTTMILMYCYGSAFHVNKLRLKRAVCSAVATQDDASSANMEKVVAQERRLSTNASRTMAAISLGFIVMVTPWTIQEVVAACTGTKVPPFIDFMVTWLALSNSFWNPFLYWLLNNHFRRVSKELLLSKMLCRRQVPLNSKTRCCRTSSNGAGGGASSTPAPHPMPSGTKCDLEGLSEKYWGEILERTVSSNSLQRLQKVYGHSYSLPPLPARPNGNVVTEMRLFETGQIEI</sequence>
<dbReference type="EMBL" id="BLKM01000464">
    <property type="protein sequence ID" value="GFG34072.1"/>
    <property type="molecule type" value="Genomic_DNA"/>
</dbReference>
<dbReference type="CDD" id="cd00637">
    <property type="entry name" value="7tm_classA_rhodopsin-like"/>
    <property type="match status" value="1"/>
</dbReference>
<feature type="transmembrane region" description="Helical" evidence="11">
    <location>
        <begin position="48"/>
        <end position="69"/>
    </location>
</feature>
<name>A0A6L2PSC8_COPFO</name>
<dbReference type="FunCoup" id="A0A6L2PSC8">
    <property type="interactions" value="14"/>
</dbReference>
<keyword evidence="7 11" id="KW-0472">Membrane</keyword>
<evidence type="ECO:0000256" key="3">
    <source>
        <dbReference type="ARBA" id="ARBA00022475"/>
    </source>
</evidence>
<evidence type="ECO:0000256" key="10">
    <source>
        <dbReference type="SAM" id="MobiDB-lite"/>
    </source>
</evidence>
<evidence type="ECO:0000256" key="8">
    <source>
        <dbReference type="ARBA" id="ARBA00023170"/>
    </source>
</evidence>
<evidence type="ECO:0000256" key="4">
    <source>
        <dbReference type="ARBA" id="ARBA00022692"/>
    </source>
</evidence>
<dbReference type="Proteomes" id="UP000502823">
    <property type="component" value="Unassembled WGS sequence"/>
</dbReference>
<evidence type="ECO:0000256" key="5">
    <source>
        <dbReference type="ARBA" id="ARBA00022989"/>
    </source>
</evidence>
<accession>A0A6L2PSC8</accession>
<protein>
    <recommendedName>
        <fullName evidence="12">G-protein coupled receptors family 1 profile domain-containing protein</fullName>
    </recommendedName>
</protein>
<feature type="non-terminal residue" evidence="13">
    <location>
        <position position="1"/>
    </location>
</feature>
<evidence type="ECO:0000256" key="11">
    <source>
        <dbReference type="SAM" id="Phobius"/>
    </source>
</evidence>
<keyword evidence="3" id="KW-1003">Cell membrane</keyword>
<dbReference type="PROSITE" id="PS50262">
    <property type="entry name" value="G_PROTEIN_RECEP_F1_2"/>
    <property type="match status" value="1"/>
</dbReference>
<dbReference type="PANTHER" id="PTHR24230:SF141">
    <property type="entry name" value="G-PROTEIN COUPLED RECEPTORS FAMILY 1 PROFILE DOMAIN-CONTAINING PROTEIN"/>
    <property type="match status" value="1"/>
</dbReference>
<feature type="domain" description="G-protein coupled receptors family 1 profile" evidence="12">
    <location>
        <begin position="1"/>
        <end position="165"/>
    </location>
</feature>
<dbReference type="Pfam" id="PF00001">
    <property type="entry name" value="7tm_1"/>
    <property type="match status" value="1"/>
</dbReference>
<evidence type="ECO:0000313" key="14">
    <source>
        <dbReference type="Proteomes" id="UP000502823"/>
    </source>
</evidence>
<evidence type="ECO:0000256" key="7">
    <source>
        <dbReference type="ARBA" id="ARBA00023136"/>
    </source>
</evidence>
<feature type="transmembrane region" description="Helical" evidence="11">
    <location>
        <begin position="113"/>
        <end position="130"/>
    </location>
</feature>
<dbReference type="SUPFAM" id="SSF81321">
    <property type="entry name" value="Family A G protein-coupled receptor-like"/>
    <property type="match status" value="1"/>
</dbReference>
<evidence type="ECO:0000256" key="6">
    <source>
        <dbReference type="ARBA" id="ARBA00023040"/>
    </source>
</evidence>
<comment type="similarity">
    <text evidence="2">Belongs to the G-protein coupled receptor 1 family.</text>
</comment>
<proteinExistence type="inferred from homology"/>
<evidence type="ECO:0000256" key="9">
    <source>
        <dbReference type="ARBA" id="ARBA00023224"/>
    </source>
</evidence>
<keyword evidence="6" id="KW-0297">G-protein coupled receptor</keyword>
<evidence type="ECO:0000313" key="13">
    <source>
        <dbReference type="EMBL" id="GFG34072.1"/>
    </source>
</evidence>
<feature type="transmembrane region" description="Helical" evidence="11">
    <location>
        <begin position="7"/>
        <end position="28"/>
    </location>
</feature>
<dbReference type="InParanoid" id="A0A6L2PSC8"/>
<dbReference type="AlphaFoldDB" id="A0A6L2PSC8"/>
<keyword evidence="8" id="KW-0675">Receptor</keyword>
<dbReference type="InterPro" id="IPR000276">
    <property type="entry name" value="GPCR_Rhodpsn"/>
</dbReference>
<evidence type="ECO:0000256" key="1">
    <source>
        <dbReference type="ARBA" id="ARBA00004651"/>
    </source>
</evidence>
<dbReference type="GO" id="GO:0005886">
    <property type="term" value="C:plasma membrane"/>
    <property type="evidence" value="ECO:0007669"/>
    <property type="project" value="UniProtKB-SubCell"/>
</dbReference>
<dbReference type="GO" id="GO:0035237">
    <property type="term" value="F:corazonin receptor activity"/>
    <property type="evidence" value="ECO:0007669"/>
    <property type="project" value="TreeGrafter"/>
</dbReference>
<keyword evidence="5 11" id="KW-1133">Transmembrane helix</keyword>
<keyword evidence="9" id="KW-0807">Transducer</keyword>
<gene>
    <name evidence="13" type="ORF">Cfor_11416</name>
</gene>
<keyword evidence="14" id="KW-1185">Reference proteome</keyword>
<dbReference type="InterPro" id="IPR017452">
    <property type="entry name" value="GPCR_Rhodpsn_7TM"/>
</dbReference>
<organism evidence="13 14">
    <name type="scientific">Coptotermes formosanus</name>
    <name type="common">Formosan subterranean termite</name>
    <dbReference type="NCBI Taxonomy" id="36987"/>
    <lineage>
        <taxon>Eukaryota</taxon>
        <taxon>Metazoa</taxon>
        <taxon>Ecdysozoa</taxon>
        <taxon>Arthropoda</taxon>
        <taxon>Hexapoda</taxon>
        <taxon>Insecta</taxon>
        <taxon>Pterygota</taxon>
        <taxon>Neoptera</taxon>
        <taxon>Polyneoptera</taxon>
        <taxon>Dictyoptera</taxon>
        <taxon>Blattodea</taxon>
        <taxon>Blattoidea</taxon>
        <taxon>Termitoidae</taxon>
        <taxon>Rhinotermitidae</taxon>
        <taxon>Coptotermes</taxon>
    </lineage>
</organism>
<dbReference type="PRINTS" id="PR00237">
    <property type="entry name" value="GPCRRHODOPSN"/>
</dbReference>
<dbReference type="OrthoDB" id="9615015at2759"/>
<comment type="caution">
    <text evidence="13">The sequence shown here is derived from an EMBL/GenBank/DDBJ whole genome shotgun (WGS) entry which is preliminary data.</text>
</comment>
<evidence type="ECO:0000259" key="12">
    <source>
        <dbReference type="PROSITE" id="PS50262"/>
    </source>
</evidence>
<dbReference type="Gene3D" id="1.20.1070.10">
    <property type="entry name" value="Rhodopsin 7-helix transmembrane proteins"/>
    <property type="match status" value="1"/>
</dbReference>
<feature type="transmembrane region" description="Helical" evidence="11">
    <location>
        <begin position="150"/>
        <end position="168"/>
    </location>
</feature>
<keyword evidence="4 11" id="KW-0812">Transmembrane</keyword>
<comment type="subcellular location">
    <subcellularLocation>
        <location evidence="1">Cell membrane</location>
        <topology evidence="1">Multi-pass membrane protein</topology>
    </subcellularLocation>
</comment>
<feature type="region of interest" description="Disordered" evidence="10">
    <location>
        <begin position="197"/>
        <end position="222"/>
    </location>
</feature>
<reference evidence="14" key="1">
    <citation type="submission" date="2020-01" db="EMBL/GenBank/DDBJ databases">
        <title>Draft genome sequence of the Termite Coptotermes fromosanus.</title>
        <authorList>
            <person name="Itakura S."/>
            <person name="Yosikawa Y."/>
            <person name="Umezawa K."/>
        </authorList>
    </citation>
    <scope>NUCLEOTIDE SEQUENCE [LARGE SCALE GENOMIC DNA]</scope>
</reference>